<dbReference type="AlphaFoldDB" id="A0A6A5TBH1"/>
<evidence type="ECO:0000313" key="2">
    <source>
        <dbReference type="EMBL" id="KAF1950155.1"/>
    </source>
</evidence>
<proteinExistence type="predicted"/>
<name>A0A6A5TBH1_9PLEO</name>
<gene>
    <name evidence="2" type="ORF">CC80DRAFT_554615</name>
</gene>
<dbReference type="InterPro" id="IPR046539">
    <property type="entry name" value="DUF6604"/>
</dbReference>
<organism evidence="2 3">
    <name type="scientific">Byssothecium circinans</name>
    <dbReference type="NCBI Taxonomy" id="147558"/>
    <lineage>
        <taxon>Eukaryota</taxon>
        <taxon>Fungi</taxon>
        <taxon>Dikarya</taxon>
        <taxon>Ascomycota</taxon>
        <taxon>Pezizomycotina</taxon>
        <taxon>Dothideomycetes</taxon>
        <taxon>Pleosporomycetidae</taxon>
        <taxon>Pleosporales</taxon>
        <taxon>Massarineae</taxon>
        <taxon>Massarinaceae</taxon>
        <taxon>Byssothecium</taxon>
    </lineage>
</organism>
<dbReference type="EMBL" id="ML977028">
    <property type="protein sequence ID" value="KAF1950155.1"/>
    <property type="molecule type" value="Genomic_DNA"/>
</dbReference>
<keyword evidence="3" id="KW-1185">Reference proteome</keyword>
<sequence>MAEYTNLHAQYKSDTDTWTTMIHDMCVSLGLQLPEPEEVELSVGSPSTAYTFTTEQILAFARAISEQESTVPMSPQVWNSYKRAVRLRQMFGTRYLFKETKERVTLQDWNGNPASIKDLNGHEYFIWVMMESARLVRDRVVVQSVASLQGSVQVHPSPLPDGQTIFDVLMDLANTEDSAEDLLDLLQPTDVEEVAPRSRRFRAPKILPVEELEAKWSFLAYEAKALVQFVVAKYEANRTGSCDDLTPLFMAEVVTRHVQQGLTSLQSFANEHQLALPVDHHSTGDFFLDTTSYLQTILDEQLRNPNFLMRIPKLKGADQDKKDDFEYLAQCWMDLSVEYGSRARDFDPKGKHSKFPQPLRIQTLDILSQTYHTLADKKVVAFDIVVAADIMRRIRRTEPLETAKPLINTMTTAKNIIDQLDSAGKEYNGMLVINKPKEMCRTIAYWIRDWPLEKVRYIWLRSAAEGTDFYGIHRDYPVPGLKSTHKAYLKELSDNGVQDPIGDRATLDTLHSSIVMPPKDAKFLRLVNPAFRSKLSISLLLNYEDFGIQFANRLQHIFMVAHLYHALAIGGKLTGQWDEMDEIIRLDKSSLFLGEPTTSHDKLLTHFLQSSGWTRKMARGMRQSFRDGQPVAFEQLTKKNLDIDPHPMAAILREYLNEDGKASLDRTVLRLDELVSNPKKSKAYSSILGTRGVLPFLKELEKPGHLPAVANRYNVDYLKTARQCTGLLFEIDRKVGQELFQEGLASKQSWKEGKTSDRDFGLAYGLIARMDLVLEKIPKGMPTATSQTLDKAVEVVRNFLGASEKERESWMV</sequence>
<dbReference type="Proteomes" id="UP000800035">
    <property type="component" value="Unassembled WGS sequence"/>
</dbReference>
<accession>A0A6A5TBH1</accession>
<dbReference type="OrthoDB" id="5238236at2759"/>
<protein>
    <recommendedName>
        <fullName evidence="1">DUF6604 domain-containing protein</fullName>
    </recommendedName>
</protein>
<dbReference type="PANTHER" id="PTHR38795:SF1">
    <property type="entry name" value="DUF6604 DOMAIN-CONTAINING PROTEIN"/>
    <property type="match status" value="1"/>
</dbReference>
<reference evidence="2" key="1">
    <citation type="journal article" date="2020" name="Stud. Mycol.">
        <title>101 Dothideomycetes genomes: a test case for predicting lifestyles and emergence of pathogens.</title>
        <authorList>
            <person name="Haridas S."/>
            <person name="Albert R."/>
            <person name="Binder M."/>
            <person name="Bloem J."/>
            <person name="Labutti K."/>
            <person name="Salamov A."/>
            <person name="Andreopoulos B."/>
            <person name="Baker S."/>
            <person name="Barry K."/>
            <person name="Bills G."/>
            <person name="Bluhm B."/>
            <person name="Cannon C."/>
            <person name="Castanera R."/>
            <person name="Culley D."/>
            <person name="Daum C."/>
            <person name="Ezra D."/>
            <person name="Gonzalez J."/>
            <person name="Henrissat B."/>
            <person name="Kuo A."/>
            <person name="Liang C."/>
            <person name="Lipzen A."/>
            <person name="Lutzoni F."/>
            <person name="Magnuson J."/>
            <person name="Mondo S."/>
            <person name="Nolan M."/>
            <person name="Ohm R."/>
            <person name="Pangilinan J."/>
            <person name="Park H.-J."/>
            <person name="Ramirez L."/>
            <person name="Alfaro M."/>
            <person name="Sun H."/>
            <person name="Tritt A."/>
            <person name="Yoshinaga Y."/>
            <person name="Zwiers L.-H."/>
            <person name="Turgeon B."/>
            <person name="Goodwin S."/>
            <person name="Spatafora J."/>
            <person name="Crous P."/>
            <person name="Grigoriev I."/>
        </authorList>
    </citation>
    <scope>NUCLEOTIDE SEQUENCE</scope>
    <source>
        <strain evidence="2">CBS 675.92</strain>
    </source>
</reference>
<evidence type="ECO:0000313" key="3">
    <source>
        <dbReference type="Proteomes" id="UP000800035"/>
    </source>
</evidence>
<dbReference type="Pfam" id="PF20253">
    <property type="entry name" value="DUF6604"/>
    <property type="match status" value="1"/>
</dbReference>
<feature type="domain" description="DUF6604" evidence="1">
    <location>
        <begin position="10"/>
        <end position="185"/>
    </location>
</feature>
<evidence type="ECO:0000259" key="1">
    <source>
        <dbReference type="Pfam" id="PF20253"/>
    </source>
</evidence>
<dbReference type="PANTHER" id="PTHR38795">
    <property type="entry name" value="DUF6604 DOMAIN-CONTAINING PROTEIN"/>
    <property type="match status" value="1"/>
</dbReference>